<name>A0A839RTP8_9PSEU</name>
<dbReference type="GO" id="GO:0016020">
    <property type="term" value="C:membrane"/>
    <property type="evidence" value="ECO:0007669"/>
    <property type="project" value="InterPro"/>
</dbReference>
<feature type="transmembrane region" description="Helical" evidence="2">
    <location>
        <begin position="185"/>
        <end position="203"/>
    </location>
</feature>
<gene>
    <name evidence="4" type="ORF">FHS23_000073</name>
</gene>
<proteinExistence type="inferred from homology"/>
<dbReference type="EMBL" id="JACHWU010000001">
    <property type="protein sequence ID" value="MBB3049078.1"/>
    <property type="molecule type" value="Genomic_DNA"/>
</dbReference>
<evidence type="ECO:0000256" key="1">
    <source>
        <dbReference type="ARBA" id="ARBA00007362"/>
    </source>
</evidence>
<reference evidence="4 5" key="1">
    <citation type="submission" date="2020-08" db="EMBL/GenBank/DDBJ databases">
        <title>Genomic Encyclopedia of Type Strains, Phase III (KMG-III): the genomes of soil and plant-associated and newly described type strains.</title>
        <authorList>
            <person name="Whitman W."/>
        </authorList>
    </citation>
    <scope>NUCLEOTIDE SEQUENCE [LARGE SCALE GENOMIC DNA]</scope>
    <source>
        <strain evidence="4 5">CECT 8577</strain>
    </source>
</reference>
<feature type="transmembrane region" description="Helical" evidence="2">
    <location>
        <begin position="152"/>
        <end position="173"/>
    </location>
</feature>
<dbReference type="SUPFAM" id="SSF103481">
    <property type="entry name" value="Multidrug resistance efflux transporter EmrE"/>
    <property type="match status" value="2"/>
</dbReference>
<feature type="transmembrane region" description="Helical" evidence="2">
    <location>
        <begin position="99"/>
        <end position="122"/>
    </location>
</feature>
<evidence type="ECO:0000256" key="2">
    <source>
        <dbReference type="SAM" id="Phobius"/>
    </source>
</evidence>
<keyword evidence="5" id="KW-1185">Reference proteome</keyword>
<feature type="transmembrane region" description="Helical" evidence="2">
    <location>
        <begin position="73"/>
        <end position="93"/>
    </location>
</feature>
<feature type="domain" description="EamA" evidence="3">
    <location>
        <begin position="155"/>
        <end position="287"/>
    </location>
</feature>
<keyword evidence="2" id="KW-0812">Transmembrane</keyword>
<dbReference type="PANTHER" id="PTHR12715:SF4">
    <property type="entry name" value="EAMA DOMAIN-CONTAINING PROTEIN"/>
    <property type="match status" value="1"/>
</dbReference>
<dbReference type="PANTHER" id="PTHR12715">
    <property type="entry name" value="TRANSPORTER, DRUG/METABOLITE EXPORTER FAMILY"/>
    <property type="match status" value="1"/>
</dbReference>
<comment type="caution">
    <text evidence="4">The sequence shown here is derived from an EMBL/GenBank/DDBJ whole genome shotgun (WGS) entry which is preliminary data.</text>
</comment>
<keyword evidence="2" id="KW-0472">Membrane</keyword>
<feature type="transmembrane region" description="Helical" evidence="2">
    <location>
        <begin position="272"/>
        <end position="290"/>
    </location>
</feature>
<feature type="domain" description="EamA" evidence="3">
    <location>
        <begin position="15"/>
        <end position="144"/>
    </location>
</feature>
<comment type="similarity">
    <text evidence="1">Belongs to the EamA transporter family.</text>
</comment>
<dbReference type="Pfam" id="PF00892">
    <property type="entry name" value="EamA"/>
    <property type="match status" value="2"/>
</dbReference>
<evidence type="ECO:0000313" key="4">
    <source>
        <dbReference type="EMBL" id="MBB3049078.1"/>
    </source>
</evidence>
<feature type="transmembrane region" description="Helical" evidence="2">
    <location>
        <begin position="129"/>
        <end position="146"/>
    </location>
</feature>
<feature type="transmembrane region" description="Helical" evidence="2">
    <location>
        <begin position="244"/>
        <end position="266"/>
    </location>
</feature>
<feature type="transmembrane region" description="Helical" evidence="2">
    <location>
        <begin position="209"/>
        <end position="232"/>
    </location>
</feature>
<protein>
    <submittedName>
        <fullName evidence="4">Drug/metabolite transporter (DMT)-like permease</fullName>
    </submittedName>
</protein>
<dbReference type="Gene3D" id="1.10.3730.20">
    <property type="match status" value="1"/>
</dbReference>
<accession>A0A839RTP8</accession>
<dbReference type="RefSeq" id="WP_183646030.1">
    <property type="nucleotide sequence ID" value="NZ_JACHWU010000001.1"/>
</dbReference>
<keyword evidence="2" id="KW-1133">Transmembrane helix</keyword>
<organism evidence="4 5">
    <name type="scientific">Prauserella isguenensis</name>
    <dbReference type="NCBI Taxonomy" id="1470180"/>
    <lineage>
        <taxon>Bacteria</taxon>
        <taxon>Bacillati</taxon>
        <taxon>Actinomycetota</taxon>
        <taxon>Actinomycetes</taxon>
        <taxon>Pseudonocardiales</taxon>
        <taxon>Pseudonocardiaceae</taxon>
        <taxon>Prauserella</taxon>
    </lineage>
</organism>
<feature type="transmembrane region" description="Helical" evidence="2">
    <location>
        <begin position="39"/>
        <end position="61"/>
    </location>
</feature>
<feature type="transmembrane region" description="Helical" evidence="2">
    <location>
        <begin position="12"/>
        <end position="33"/>
    </location>
</feature>
<evidence type="ECO:0000313" key="5">
    <source>
        <dbReference type="Proteomes" id="UP000550714"/>
    </source>
</evidence>
<dbReference type="AlphaFoldDB" id="A0A839RTP8"/>
<dbReference type="InterPro" id="IPR037185">
    <property type="entry name" value="EmrE-like"/>
</dbReference>
<evidence type="ECO:0000259" key="3">
    <source>
        <dbReference type="Pfam" id="PF00892"/>
    </source>
</evidence>
<dbReference type="InterPro" id="IPR000620">
    <property type="entry name" value="EamA_dom"/>
</dbReference>
<dbReference type="InterPro" id="IPR052756">
    <property type="entry name" value="Alkyne_AA_exporter"/>
</dbReference>
<dbReference type="Proteomes" id="UP000550714">
    <property type="component" value="Unassembled WGS sequence"/>
</dbReference>
<sequence>MQVESRKSAVLPWVAALAVMVLWASSFVVIRGVGVHFSAGAMALLRLIVASVALGIGAMLYRPRWPGTAAAWGWILLWGVSWFGVYTVVLNLAEQHIDAGTAAMLVNVAPLLVALASGVLLGEGLPARLFVGIGVSMAGIVVITLATTTGRLTVAGVVLSLIAALLYAGSVLLQKWRLTGGDSYAVTLVGIVGAMVACTPFFGDLADDLGAASSASVLAVVYLGLFPTALAFNLWGYALKHVPAGVLSSSSLVVPALVVLLSWIALAEVPPLLAILGGGLCLSGAGFSIVPHIRAALRRPEPVGEPARSPTG</sequence>